<dbReference type="SUPFAM" id="SSF56645">
    <property type="entry name" value="Acyl-CoA dehydrogenase NM domain-like"/>
    <property type="match status" value="1"/>
</dbReference>
<dbReference type="Pfam" id="PF22924">
    <property type="entry name" value="ACOX_C_alpha1"/>
    <property type="match status" value="1"/>
</dbReference>
<evidence type="ECO:0000256" key="2">
    <source>
        <dbReference type="ARBA" id="ARBA00001974"/>
    </source>
</evidence>
<keyword evidence="10" id="KW-0576">Peroxisome</keyword>
<dbReference type="InterPro" id="IPR036250">
    <property type="entry name" value="AcylCo_DH-like_C"/>
</dbReference>
<evidence type="ECO:0000259" key="16">
    <source>
        <dbReference type="Pfam" id="PF22924"/>
    </source>
</evidence>
<dbReference type="GO" id="GO:0071949">
    <property type="term" value="F:FAD binding"/>
    <property type="evidence" value="ECO:0007669"/>
    <property type="project" value="InterPro"/>
</dbReference>
<evidence type="ECO:0000256" key="1">
    <source>
        <dbReference type="ARBA" id="ARBA00001201"/>
    </source>
</evidence>
<evidence type="ECO:0000256" key="11">
    <source>
        <dbReference type="PIRNR" id="PIRNR000168"/>
    </source>
</evidence>
<dbReference type="PIRSF" id="PIRSF000168">
    <property type="entry name" value="Acyl-CoA_oxidase"/>
    <property type="match status" value="1"/>
</dbReference>
<evidence type="ECO:0000256" key="5">
    <source>
        <dbReference type="ARBA" id="ARBA00022630"/>
    </source>
</evidence>
<dbReference type="FunFam" id="1.20.140.10:FF:000010">
    <property type="entry name" value="Acyl-coenzyme A oxidase"/>
    <property type="match status" value="1"/>
</dbReference>
<organism evidence="17 18">
    <name type="scientific">Tagetes erecta</name>
    <name type="common">African marigold</name>
    <dbReference type="NCBI Taxonomy" id="13708"/>
    <lineage>
        <taxon>Eukaryota</taxon>
        <taxon>Viridiplantae</taxon>
        <taxon>Streptophyta</taxon>
        <taxon>Embryophyta</taxon>
        <taxon>Tracheophyta</taxon>
        <taxon>Spermatophyta</taxon>
        <taxon>Magnoliopsida</taxon>
        <taxon>eudicotyledons</taxon>
        <taxon>Gunneridae</taxon>
        <taxon>Pentapetalae</taxon>
        <taxon>asterids</taxon>
        <taxon>campanulids</taxon>
        <taxon>Asterales</taxon>
        <taxon>Asteraceae</taxon>
        <taxon>Asteroideae</taxon>
        <taxon>Heliantheae alliance</taxon>
        <taxon>Tageteae</taxon>
        <taxon>Tagetes</taxon>
    </lineage>
</organism>
<comment type="cofactor">
    <cofactor evidence="2">
        <name>FAD</name>
        <dbReference type="ChEBI" id="CHEBI:57692"/>
    </cofactor>
</comment>
<evidence type="ECO:0000256" key="8">
    <source>
        <dbReference type="ARBA" id="ARBA00023002"/>
    </source>
</evidence>
<evidence type="ECO:0000256" key="9">
    <source>
        <dbReference type="ARBA" id="ARBA00023098"/>
    </source>
</evidence>
<dbReference type="PANTHER" id="PTHR10909">
    <property type="entry name" value="ELECTRON TRANSPORT OXIDOREDUCTASE"/>
    <property type="match status" value="1"/>
</dbReference>
<dbReference type="PANTHER" id="PTHR10909:SF352">
    <property type="entry name" value="ACYL-COENZYME A OXIDASE-LIKE PROTEIN"/>
    <property type="match status" value="1"/>
</dbReference>
<keyword evidence="6 11" id="KW-0274">FAD</keyword>
<comment type="similarity">
    <text evidence="4 11">Belongs to the acyl-CoA oxidase family.</text>
</comment>
<dbReference type="Proteomes" id="UP001229421">
    <property type="component" value="Unassembled WGS sequence"/>
</dbReference>
<feature type="binding site" evidence="13">
    <location>
        <position position="226"/>
    </location>
    <ligand>
        <name>FAD</name>
        <dbReference type="ChEBI" id="CHEBI:57692"/>
    </ligand>
</feature>
<feature type="binding site" evidence="13">
    <location>
        <position position="187"/>
    </location>
    <ligand>
        <name>FAD</name>
        <dbReference type="ChEBI" id="CHEBI:57692"/>
    </ligand>
</feature>
<dbReference type="InterPro" id="IPR002655">
    <property type="entry name" value="Acyl-CoA_oxidase_C"/>
</dbReference>
<dbReference type="Gene3D" id="1.20.140.10">
    <property type="entry name" value="Butyryl-CoA Dehydrogenase, subunit A, domain 3"/>
    <property type="match status" value="2"/>
</dbReference>
<dbReference type="Pfam" id="PF01756">
    <property type="entry name" value="ACOX"/>
    <property type="match status" value="1"/>
</dbReference>
<dbReference type="Gene3D" id="2.40.110.10">
    <property type="entry name" value="Butyryl-CoA Dehydrogenase, subunit A, domain 2"/>
    <property type="match status" value="1"/>
</dbReference>
<evidence type="ECO:0000259" key="14">
    <source>
        <dbReference type="Pfam" id="PF01756"/>
    </source>
</evidence>
<keyword evidence="7" id="KW-0276">Fatty acid metabolism</keyword>
<evidence type="ECO:0000256" key="4">
    <source>
        <dbReference type="ARBA" id="ARBA00006288"/>
    </source>
</evidence>
<feature type="domain" description="Acyl-CoA oxidase/dehydrogenase middle" evidence="15">
    <location>
        <begin position="183"/>
        <end position="291"/>
    </location>
</feature>
<dbReference type="GO" id="GO:0055088">
    <property type="term" value="P:lipid homeostasis"/>
    <property type="evidence" value="ECO:0007669"/>
    <property type="project" value="TreeGrafter"/>
</dbReference>
<keyword evidence="9" id="KW-0443">Lipid metabolism</keyword>
<evidence type="ECO:0000313" key="17">
    <source>
        <dbReference type="EMBL" id="KAK1425394.1"/>
    </source>
</evidence>
<comment type="subcellular location">
    <subcellularLocation>
        <location evidence="3">Peroxisome</location>
    </subcellularLocation>
</comment>
<dbReference type="InterPro" id="IPR012258">
    <property type="entry name" value="Acyl-CoA_oxidase"/>
</dbReference>
<feature type="active site" description="Proton acceptor" evidence="12">
    <location>
        <position position="466"/>
    </location>
</feature>
<evidence type="ECO:0000259" key="15">
    <source>
        <dbReference type="Pfam" id="PF02770"/>
    </source>
</evidence>
<evidence type="ECO:0000256" key="7">
    <source>
        <dbReference type="ARBA" id="ARBA00022832"/>
    </source>
</evidence>
<dbReference type="EMBL" id="JAUHHV010000005">
    <property type="protein sequence ID" value="KAK1425394.1"/>
    <property type="molecule type" value="Genomic_DNA"/>
</dbReference>
<dbReference type="InterPro" id="IPR009100">
    <property type="entry name" value="AcylCoA_DH/oxidase_NM_dom_sf"/>
</dbReference>
<keyword evidence="8" id="KW-0560">Oxidoreductase</keyword>
<evidence type="ECO:0000256" key="13">
    <source>
        <dbReference type="PIRSR" id="PIRSR000168-2"/>
    </source>
</evidence>
<dbReference type="GO" id="GO:0005504">
    <property type="term" value="F:fatty acid binding"/>
    <property type="evidence" value="ECO:0007669"/>
    <property type="project" value="TreeGrafter"/>
</dbReference>
<dbReference type="InterPro" id="IPR055060">
    <property type="entry name" value="ACOX_C_alpha1"/>
</dbReference>
<sequence>MDRVNFRTQIITRHLTNHHTSTTNLLQTATCLNYSPPELSEPSSHFDTNALRKLLDGESMDEIDHMFNLMIQSDLFCRRERGGKVFISPDFNEPMEKQREMTMRRIGYLKEQGVFDGWLTSKGGEAELLGFTRANSCGVFDHSLGIKLGVHFFLWGGAIQFMGTKRHHDKWLRPTETYEVIGCFAMTELGHGSNVRGIETVTTYDANTQEFIINTPCESAQKYWIGGAANDATHAAVFSQLEINGVNEGVHAFIAQIRDGNGNVCKNVRIADCGHKIGLNGVDNGRIWFDNLRIPRENLLNSVADVSPDGKYLSAIKDPLQRFAAFMAPLTSGRVTIAASSMNTTKKGLATAVRYSLSRRAFSLKPNEPEVLLLDYPSHQRRLLPLIAKTYALNFASECLKTIYVNRTQESIKIVHVVSSALKATLTWHSMRTLQECREACGGQGVKTENHVGQLKSEYDVQLTFEGDNNVLMQQVSKALFMEFIAAKKKTKPIEGLGLEHLNKPAPVLPLNLTSSTLRTTQFQTDIFCLRERDLLHRFVSEVSQRQAQGENKEHIFTMTYQIAEDLGRAFSDRFVLQTFLDVEATVPAGSLKNVLGLMRSMYTTIVMEEDASFLRYGYLSTDNAAVVRKEVLKLCSELRPHALSLVSSFGIPDALLGPIGFDWVASNSWSSVKHV</sequence>
<dbReference type="FunFam" id="2.40.110.10:FF:000005">
    <property type="entry name" value="Acyl-coenzyme A oxidase"/>
    <property type="match status" value="1"/>
</dbReference>
<dbReference type="GO" id="GO:0005777">
    <property type="term" value="C:peroxisome"/>
    <property type="evidence" value="ECO:0007669"/>
    <property type="project" value="UniProtKB-SubCell"/>
</dbReference>
<name>A0AAD8KMA4_TARER</name>
<dbReference type="InterPro" id="IPR006091">
    <property type="entry name" value="Acyl-CoA_Oxase/DH_mid-dom"/>
</dbReference>
<feature type="domain" description="Acyl-CoA oxidase C-alpha1" evidence="16">
    <location>
        <begin position="330"/>
        <end position="480"/>
    </location>
</feature>
<evidence type="ECO:0000256" key="6">
    <source>
        <dbReference type="ARBA" id="ARBA00022827"/>
    </source>
</evidence>
<evidence type="ECO:0000256" key="12">
    <source>
        <dbReference type="PIRSR" id="PIRSR000168-1"/>
    </source>
</evidence>
<proteinExistence type="inferred from homology"/>
<keyword evidence="18" id="KW-1185">Reference proteome</keyword>
<dbReference type="Pfam" id="PF02770">
    <property type="entry name" value="Acyl-CoA_dh_M"/>
    <property type="match status" value="1"/>
</dbReference>
<keyword evidence="5 11" id="KW-0285">Flavoprotein</keyword>
<comment type="catalytic activity">
    <reaction evidence="1">
        <text>a 2,3-saturated acyl-CoA + O2 = a (2E)-enoyl-CoA + H2O2</text>
        <dbReference type="Rhea" id="RHEA:38959"/>
        <dbReference type="ChEBI" id="CHEBI:15379"/>
        <dbReference type="ChEBI" id="CHEBI:16240"/>
        <dbReference type="ChEBI" id="CHEBI:58856"/>
        <dbReference type="ChEBI" id="CHEBI:65111"/>
        <dbReference type="EC" id="1.3.3.6"/>
    </reaction>
</comment>
<evidence type="ECO:0000256" key="3">
    <source>
        <dbReference type="ARBA" id="ARBA00004275"/>
    </source>
</evidence>
<gene>
    <name evidence="17" type="ORF">QVD17_20746</name>
</gene>
<evidence type="ECO:0000256" key="10">
    <source>
        <dbReference type="ARBA" id="ARBA00023140"/>
    </source>
</evidence>
<dbReference type="AlphaFoldDB" id="A0AAD8KMA4"/>
<accession>A0AAD8KMA4</accession>
<reference evidence="17" key="1">
    <citation type="journal article" date="2023" name="bioRxiv">
        <title>Improved chromosome-level genome assembly for marigold (Tagetes erecta).</title>
        <authorList>
            <person name="Jiang F."/>
            <person name="Yuan L."/>
            <person name="Wang S."/>
            <person name="Wang H."/>
            <person name="Xu D."/>
            <person name="Wang A."/>
            <person name="Fan W."/>
        </authorList>
    </citation>
    <scope>NUCLEOTIDE SEQUENCE</scope>
    <source>
        <strain evidence="17">WSJ</strain>
        <tissue evidence="17">Leaf</tissue>
    </source>
</reference>
<dbReference type="FunFam" id="1.20.140.10:FF:000007">
    <property type="entry name" value="Acyl-coenzyme A oxidase"/>
    <property type="match status" value="1"/>
</dbReference>
<dbReference type="SUPFAM" id="SSF47203">
    <property type="entry name" value="Acyl-CoA dehydrogenase C-terminal domain-like"/>
    <property type="match status" value="2"/>
</dbReference>
<comment type="caution">
    <text evidence="17">The sequence shown here is derived from an EMBL/GenBank/DDBJ whole genome shotgun (WGS) entry which is preliminary data.</text>
</comment>
<dbReference type="GO" id="GO:0033540">
    <property type="term" value="P:fatty acid beta-oxidation using acyl-CoA oxidase"/>
    <property type="evidence" value="ECO:0007669"/>
    <property type="project" value="TreeGrafter"/>
</dbReference>
<feature type="domain" description="Acyl-CoA oxidase C-terminal" evidence="14">
    <location>
        <begin position="525"/>
        <end position="658"/>
    </location>
</feature>
<dbReference type="InterPro" id="IPR046373">
    <property type="entry name" value="Acyl-CoA_Oxase/DH_mid-dom_sf"/>
</dbReference>
<protein>
    <recommendedName>
        <fullName evidence="11">Acyl-coenzyme A oxidase</fullName>
    </recommendedName>
</protein>
<dbReference type="GO" id="GO:0003997">
    <property type="term" value="F:acyl-CoA oxidase activity"/>
    <property type="evidence" value="ECO:0007669"/>
    <property type="project" value="UniProtKB-EC"/>
</dbReference>
<evidence type="ECO:0000313" key="18">
    <source>
        <dbReference type="Proteomes" id="UP001229421"/>
    </source>
</evidence>